<sequence length="157" mass="18273">MVKFNSTSRLSNIDTKVILTQTDTTVGFLSQDALKLCDIKSRQPSKPFIKVYKNFKALKQDKKRVPNAQKNLVRRLKKTTFIVKNFSFRVANDSSHSSFLREIQWKYSTSANESGKNFSRIFCEEKADIIVEDKNKLFEGKASKLYKINNKKIKRLR</sequence>
<dbReference type="HOGENOM" id="CLU_117136_0_0_7"/>
<dbReference type="InterPro" id="IPR006070">
    <property type="entry name" value="Sua5-like_dom"/>
</dbReference>
<gene>
    <name evidence="2" type="ordered locus">Saut_1481</name>
</gene>
<evidence type="ECO:0000313" key="3">
    <source>
        <dbReference type="Proteomes" id="UP000007803"/>
    </source>
</evidence>
<keyword evidence="3" id="KW-1185">Reference proteome</keyword>
<evidence type="ECO:0000313" key="2">
    <source>
        <dbReference type="EMBL" id="ADN09528.1"/>
    </source>
</evidence>
<dbReference type="eggNOG" id="COG0009">
    <property type="taxonomic scope" value="Bacteria"/>
</dbReference>
<dbReference type="Proteomes" id="UP000007803">
    <property type="component" value="Chromosome"/>
</dbReference>
<dbReference type="RefSeq" id="WP_013327281.1">
    <property type="nucleotide sequence ID" value="NC_014506.1"/>
</dbReference>
<dbReference type="KEGG" id="sua:Saut_1481"/>
<proteinExistence type="predicted"/>
<dbReference type="AlphaFoldDB" id="E0UUM4"/>
<dbReference type="OrthoDB" id="5339525at2"/>
<dbReference type="STRING" id="563040.Saut_1481"/>
<dbReference type="EMBL" id="CP002205">
    <property type="protein sequence ID" value="ADN09528.1"/>
    <property type="molecule type" value="Genomic_DNA"/>
</dbReference>
<feature type="domain" description="YrdC-like" evidence="1">
    <location>
        <begin position="16"/>
        <end position="156"/>
    </location>
</feature>
<protein>
    <recommendedName>
        <fullName evidence="1">YrdC-like domain-containing protein</fullName>
    </recommendedName>
</protein>
<organism evidence="2 3">
    <name type="scientific">Sulfurimonas autotrophica (strain ATCC BAA-671 / DSM 16294 / JCM 11897 / OK10)</name>
    <dbReference type="NCBI Taxonomy" id="563040"/>
    <lineage>
        <taxon>Bacteria</taxon>
        <taxon>Pseudomonadati</taxon>
        <taxon>Campylobacterota</taxon>
        <taxon>Epsilonproteobacteria</taxon>
        <taxon>Campylobacterales</taxon>
        <taxon>Sulfurimonadaceae</taxon>
        <taxon>Sulfurimonas</taxon>
    </lineage>
</organism>
<name>E0UUM4_SULAO</name>
<dbReference type="InterPro" id="IPR017945">
    <property type="entry name" value="DHBP_synth_RibB-like_a/b_dom"/>
</dbReference>
<accession>E0UUM4</accession>
<reference evidence="3" key="1">
    <citation type="journal article" date="2010" name="Stand. Genomic Sci.">
        <title>Complete genome sequence of Sulfurimonas autotrophica type strain (OK10).</title>
        <authorList>
            <person name="Sikorski J."/>
            <person name="Munk C."/>
            <person name="Lapidus A."/>
            <person name="Djao O."/>
            <person name="Lucas S."/>
            <person name="Glavina Del Rio T."/>
            <person name="Nolan M."/>
            <person name="Tice H."/>
            <person name="Han C."/>
            <person name="Cheng J."/>
            <person name="Tapia R."/>
            <person name="Goodwin L."/>
            <person name="Pitluck S."/>
            <person name="Liolios K."/>
            <person name="Ivanova N."/>
            <person name="Mavromatis K."/>
            <person name="Mikhailova N."/>
            <person name="Pati A."/>
            <person name="Sims D."/>
            <person name="Meincke L."/>
            <person name="Brettin T."/>
            <person name="Detter J."/>
            <person name="Chen A."/>
            <person name="Palaniappan K."/>
            <person name="Land M."/>
            <person name="Hauser L."/>
            <person name="Chang Y."/>
            <person name="Jeffries C."/>
            <person name="Rohde M."/>
            <person name="Lang E."/>
            <person name="Spring S."/>
            <person name="Goker M."/>
            <person name="Woyke T."/>
            <person name="Bristow J."/>
            <person name="Eisen J."/>
            <person name="Markowitz V."/>
            <person name="Hugenholtz P."/>
            <person name="Kyrpides N."/>
            <person name="Klenk H."/>
        </authorList>
    </citation>
    <scope>NUCLEOTIDE SEQUENCE [LARGE SCALE GENOMIC DNA]</scope>
    <source>
        <strain evidence="3">ATCC BAA-671 / DSM 16294 / JCM 11897 / OK10</strain>
    </source>
</reference>
<dbReference type="SUPFAM" id="SSF55821">
    <property type="entry name" value="YrdC/RibB"/>
    <property type="match status" value="1"/>
</dbReference>
<evidence type="ECO:0000259" key="1">
    <source>
        <dbReference type="Pfam" id="PF01300"/>
    </source>
</evidence>
<dbReference type="Pfam" id="PF01300">
    <property type="entry name" value="Sua5_yciO_yrdC"/>
    <property type="match status" value="1"/>
</dbReference>